<dbReference type="RefSeq" id="WP_066923371.1">
    <property type="nucleotide sequence ID" value="NZ_BPQO01000003.1"/>
</dbReference>
<dbReference type="InterPro" id="IPR029060">
    <property type="entry name" value="PIN-like_dom_sf"/>
</dbReference>
<dbReference type="Gene3D" id="3.40.50.1010">
    <property type="entry name" value="5'-nuclease"/>
    <property type="match status" value="1"/>
</dbReference>
<dbReference type="Proteomes" id="UP001055247">
    <property type="component" value="Unassembled WGS sequence"/>
</dbReference>
<evidence type="ECO:0000313" key="2">
    <source>
        <dbReference type="Proteomes" id="UP001055247"/>
    </source>
</evidence>
<dbReference type="EMBL" id="BPQO01000003">
    <property type="protein sequence ID" value="GJD87302.1"/>
    <property type="molecule type" value="Genomic_DNA"/>
</dbReference>
<organism evidence="1 2">
    <name type="scientific">Methylobacterium hispanicum</name>
    <dbReference type="NCBI Taxonomy" id="270350"/>
    <lineage>
        <taxon>Bacteria</taxon>
        <taxon>Pseudomonadati</taxon>
        <taxon>Pseudomonadota</taxon>
        <taxon>Alphaproteobacteria</taxon>
        <taxon>Hyphomicrobiales</taxon>
        <taxon>Methylobacteriaceae</taxon>
        <taxon>Methylobacterium</taxon>
    </lineage>
</organism>
<proteinExistence type="predicted"/>
<dbReference type="AlphaFoldDB" id="A0AAV4ZGE6"/>
<protein>
    <recommendedName>
        <fullName evidence="3">PIN domain-containing protein</fullName>
    </recommendedName>
</protein>
<reference evidence="1" key="2">
    <citation type="submission" date="2021-08" db="EMBL/GenBank/DDBJ databases">
        <authorList>
            <person name="Tani A."/>
            <person name="Ola A."/>
            <person name="Ogura Y."/>
            <person name="Katsura K."/>
            <person name="Hayashi T."/>
        </authorList>
    </citation>
    <scope>NUCLEOTIDE SEQUENCE</scope>
    <source>
        <strain evidence="1">DSM 16372</strain>
    </source>
</reference>
<reference evidence="1" key="1">
    <citation type="journal article" date="2016" name="Front. Microbiol.">
        <title>Genome Sequence of the Piezophilic, Mesophilic Sulfate-Reducing Bacterium Desulfovibrio indicus J2T.</title>
        <authorList>
            <person name="Cao J."/>
            <person name="Maignien L."/>
            <person name="Shao Z."/>
            <person name="Alain K."/>
            <person name="Jebbar M."/>
        </authorList>
    </citation>
    <scope>NUCLEOTIDE SEQUENCE</scope>
    <source>
        <strain evidence="1">DSM 16372</strain>
    </source>
</reference>
<name>A0AAV4ZGE6_9HYPH</name>
<keyword evidence="2" id="KW-1185">Reference proteome</keyword>
<comment type="caution">
    <text evidence="1">The sequence shown here is derived from an EMBL/GenBank/DDBJ whole genome shotgun (WGS) entry which is preliminary data.</text>
</comment>
<accession>A0AAV4ZGE6</accession>
<evidence type="ECO:0000313" key="1">
    <source>
        <dbReference type="EMBL" id="GJD87302.1"/>
    </source>
</evidence>
<dbReference type="SUPFAM" id="SSF88723">
    <property type="entry name" value="PIN domain-like"/>
    <property type="match status" value="1"/>
</dbReference>
<evidence type="ECO:0008006" key="3">
    <source>
        <dbReference type="Google" id="ProtNLM"/>
    </source>
</evidence>
<gene>
    <name evidence="1" type="ORF">BHAOGJBA_0804</name>
</gene>
<sequence length="109" mass="11891">MTGEGAFRDDRRALADMGGRCFGRERLYIRSRIDVDGASRGADPHLPVRKQPNGRLRADLAAAGRLIGGNDLWIAAHARGADLALVTNNVGEFECVDGLRIEDWTIDMA</sequence>